<feature type="transmembrane region" description="Helical" evidence="1">
    <location>
        <begin position="65"/>
        <end position="84"/>
    </location>
</feature>
<accession>A0A9N8JQ67</accession>
<sequence length="89" mass="10132">MWLEHFRRAVDENGIPSIYDPWPAKDIAYTAIVGSVMLAALLEWFLWVAAFLYCLVKVFQKAETLSIRVLAVVMMFAFTGLRYATAAIE</sequence>
<name>A0A9N8JQ67_9PEZI</name>
<keyword evidence="1" id="KW-0812">Transmembrane</keyword>
<reference evidence="2" key="1">
    <citation type="submission" date="2020-06" db="EMBL/GenBank/DDBJ databases">
        <authorList>
            <person name="Onetto C."/>
        </authorList>
    </citation>
    <scope>NUCLEOTIDE SEQUENCE</scope>
</reference>
<dbReference type="Proteomes" id="UP000714618">
    <property type="component" value="Unassembled WGS sequence"/>
</dbReference>
<gene>
    <name evidence="2" type="ORF">AWRI4233_LOCUS3771</name>
</gene>
<protein>
    <submittedName>
        <fullName evidence="2">Uncharacterized protein</fullName>
    </submittedName>
</protein>
<keyword evidence="3" id="KW-1185">Reference proteome</keyword>
<keyword evidence="1" id="KW-1133">Transmembrane helix</keyword>
<proteinExistence type="predicted"/>
<dbReference type="AlphaFoldDB" id="A0A9N8JQ67"/>
<feature type="transmembrane region" description="Helical" evidence="1">
    <location>
        <begin position="27"/>
        <end position="53"/>
    </location>
</feature>
<dbReference type="EMBL" id="CAIJEO010000005">
    <property type="protein sequence ID" value="CAD0092571.1"/>
    <property type="molecule type" value="Genomic_DNA"/>
</dbReference>
<dbReference type="OrthoDB" id="5413937at2759"/>
<organism evidence="2 3">
    <name type="scientific">Aureobasidium mustum</name>
    <dbReference type="NCBI Taxonomy" id="2773714"/>
    <lineage>
        <taxon>Eukaryota</taxon>
        <taxon>Fungi</taxon>
        <taxon>Dikarya</taxon>
        <taxon>Ascomycota</taxon>
        <taxon>Pezizomycotina</taxon>
        <taxon>Dothideomycetes</taxon>
        <taxon>Dothideomycetidae</taxon>
        <taxon>Dothideales</taxon>
        <taxon>Saccotheciaceae</taxon>
        <taxon>Aureobasidium</taxon>
    </lineage>
</organism>
<keyword evidence="1" id="KW-0472">Membrane</keyword>
<evidence type="ECO:0000256" key="1">
    <source>
        <dbReference type="SAM" id="Phobius"/>
    </source>
</evidence>
<comment type="caution">
    <text evidence="2">The sequence shown here is derived from an EMBL/GenBank/DDBJ whole genome shotgun (WGS) entry which is preliminary data.</text>
</comment>
<evidence type="ECO:0000313" key="2">
    <source>
        <dbReference type="EMBL" id="CAD0092571.1"/>
    </source>
</evidence>
<evidence type="ECO:0000313" key="3">
    <source>
        <dbReference type="Proteomes" id="UP000714618"/>
    </source>
</evidence>